<dbReference type="AlphaFoldDB" id="A0A561EI73"/>
<sequence length="426" mass="44519">MPHRMPATGSTSTPAHQARAPQVRPVPSEAAAPGARPHLPPTGSRTTHPARRRSGRTTTLAHHLLVVLAALAALLGTAAPPATAAPDTPDAFTITADLHDGMIAQFGSAYYLYGTAYGCGFTWSRSGTPWCGFGAARADSREGPYSPPTPLFSPTDIDPYTGHDYRWLCGSTGQGCFNPRMIQRTGWGADDGAYILWFNAPKAIADGATSAYYVMGCNSPTGPCGTTAGPPYGSTHRPTLHQCAGADGDFTLANDQTGAAVLCTLAGPTMSLAIERLTAWGSDGTNTGTTNLANLTHVESPGIYQDAATDTWITTYSDPNCGYCTGTGTGYATAPGLLGPWTAPTNLGINPPPTGRRDLSATSCGGQPRTISHLDGQPWQGIDLWTGTLNQTAARLHYEPLHYTPTTGAAGDAQPWKPPFTPFTCA</sequence>
<accession>A0A561EI73</accession>
<dbReference type="Gene3D" id="2.115.10.20">
    <property type="entry name" value="Glycosyl hydrolase domain, family 43"/>
    <property type="match status" value="1"/>
</dbReference>
<dbReference type="RefSeq" id="WP_145786698.1">
    <property type="nucleotide sequence ID" value="NZ_BAAABR010000066.1"/>
</dbReference>
<name>A0A561EI73_9ACTN</name>
<dbReference type="EMBL" id="VIVR01000001">
    <property type="protein sequence ID" value="TWE15319.1"/>
    <property type="molecule type" value="Genomic_DNA"/>
</dbReference>
<keyword evidence="2" id="KW-0812">Transmembrane</keyword>
<keyword evidence="2" id="KW-0472">Membrane</keyword>
<organism evidence="3 4">
    <name type="scientific">Kitasatospora atroaurantiaca</name>
    <dbReference type="NCBI Taxonomy" id="285545"/>
    <lineage>
        <taxon>Bacteria</taxon>
        <taxon>Bacillati</taxon>
        <taxon>Actinomycetota</taxon>
        <taxon>Actinomycetes</taxon>
        <taxon>Kitasatosporales</taxon>
        <taxon>Streptomycetaceae</taxon>
        <taxon>Kitasatospora</taxon>
    </lineage>
</organism>
<proteinExistence type="predicted"/>
<keyword evidence="4" id="KW-1185">Reference proteome</keyword>
<keyword evidence="2" id="KW-1133">Transmembrane helix</keyword>
<evidence type="ECO:0008006" key="5">
    <source>
        <dbReference type="Google" id="ProtNLM"/>
    </source>
</evidence>
<comment type="caution">
    <text evidence="3">The sequence shown here is derived from an EMBL/GenBank/DDBJ whole genome shotgun (WGS) entry which is preliminary data.</text>
</comment>
<reference evidence="3 4" key="1">
    <citation type="submission" date="2019-06" db="EMBL/GenBank/DDBJ databases">
        <title>Sequencing the genomes of 1000 actinobacteria strains.</title>
        <authorList>
            <person name="Klenk H.-P."/>
        </authorList>
    </citation>
    <scope>NUCLEOTIDE SEQUENCE [LARGE SCALE GENOMIC DNA]</scope>
    <source>
        <strain evidence="3 4">DSM 41649</strain>
    </source>
</reference>
<evidence type="ECO:0000256" key="2">
    <source>
        <dbReference type="SAM" id="Phobius"/>
    </source>
</evidence>
<feature type="transmembrane region" description="Helical" evidence="2">
    <location>
        <begin position="60"/>
        <end position="79"/>
    </location>
</feature>
<dbReference type="OrthoDB" id="9758923at2"/>
<evidence type="ECO:0000256" key="1">
    <source>
        <dbReference type="SAM" id="MobiDB-lite"/>
    </source>
</evidence>
<dbReference type="InterPro" id="IPR023296">
    <property type="entry name" value="Glyco_hydro_beta-prop_sf"/>
</dbReference>
<evidence type="ECO:0000313" key="4">
    <source>
        <dbReference type="Proteomes" id="UP000318416"/>
    </source>
</evidence>
<dbReference type="SUPFAM" id="SSF75005">
    <property type="entry name" value="Arabinanase/levansucrase/invertase"/>
    <property type="match status" value="1"/>
</dbReference>
<gene>
    <name evidence="3" type="ORF">FB465_0210</name>
</gene>
<evidence type="ECO:0000313" key="3">
    <source>
        <dbReference type="EMBL" id="TWE15319.1"/>
    </source>
</evidence>
<dbReference type="Proteomes" id="UP000318416">
    <property type="component" value="Unassembled WGS sequence"/>
</dbReference>
<feature type="region of interest" description="Disordered" evidence="1">
    <location>
        <begin position="1"/>
        <end position="56"/>
    </location>
</feature>
<protein>
    <recommendedName>
        <fullName evidence="5">Glycosyl hydrolase family 43</fullName>
    </recommendedName>
</protein>